<evidence type="ECO:0000256" key="11">
    <source>
        <dbReference type="ARBA" id="ARBA00048679"/>
    </source>
</evidence>
<dbReference type="Gene3D" id="1.10.510.10">
    <property type="entry name" value="Transferase(Phosphotransferase) domain 1"/>
    <property type="match status" value="1"/>
</dbReference>
<evidence type="ECO:0000256" key="10">
    <source>
        <dbReference type="ARBA" id="ARBA00047899"/>
    </source>
</evidence>
<sequence length="348" mass="38997">MSSAAKSGQLAMKLKVIISAVVVLAVVALCSFSYIYYRRKMAKRKAIDNFSDAHKLGQGGFGPVYKGIFSGGQEIAVKRLSSQSRQGIDEFRNEVILISKLQHRNLVRLLGYCITGYEQILLYEYMPLDTFIFGISRGLLYLHEDSRLRIIHRDLKTSNILLDQEMNPKISDFGLARIVEEKTTEANTKKVVGTYGYMSPEYALEGLFSIKSDVFSLGVVILEIVTGRRNTGFYQSKEASNLLGYAWNFWKEERALHLLDHSMLESCNPKEAMKCINVGLLCVQEDPGDRPTMSNVVTMLPSESMPILKPNQPAFVSRKYVSNASPALSAKPHSSSKVELTITMEEGR</sequence>
<feature type="transmembrane region" description="Helical" evidence="12">
    <location>
        <begin position="16"/>
        <end position="37"/>
    </location>
</feature>
<dbReference type="Pfam" id="PF00069">
    <property type="entry name" value="Pkinase"/>
    <property type="match status" value="1"/>
</dbReference>
<dbReference type="PROSITE" id="PS00108">
    <property type="entry name" value="PROTEIN_KINASE_ST"/>
    <property type="match status" value="1"/>
</dbReference>
<dbReference type="PROSITE" id="PS50011">
    <property type="entry name" value="PROTEIN_KINASE_DOM"/>
    <property type="match status" value="1"/>
</dbReference>
<comment type="catalytic activity">
    <reaction evidence="10">
        <text>L-threonyl-[protein] + ATP = O-phospho-L-threonyl-[protein] + ADP + H(+)</text>
        <dbReference type="Rhea" id="RHEA:46608"/>
        <dbReference type="Rhea" id="RHEA-COMP:11060"/>
        <dbReference type="Rhea" id="RHEA-COMP:11605"/>
        <dbReference type="ChEBI" id="CHEBI:15378"/>
        <dbReference type="ChEBI" id="CHEBI:30013"/>
        <dbReference type="ChEBI" id="CHEBI:30616"/>
        <dbReference type="ChEBI" id="CHEBI:61977"/>
        <dbReference type="ChEBI" id="CHEBI:456216"/>
        <dbReference type="EC" id="2.7.11.1"/>
    </reaction>
</comment>
<dbReference type="GO" id="GO:0005524">
    <property type="term" value="F:ATP binding"/>
    <property type="evidence" value="ECO:0007669"/>
    <property type="project" value="UniProtKB-KW"/>
</dbReference>
<gene>
    <name evidence="14" type="ORF">A4A49_12130</name>
</gene>
<dbReference type="SUPFAM" id="SSF56112">
    <property type="entry name" value="Protein kinase-like (PK-like)"/>
    <property type="match status" value="1"/>
</dbReference>
<comment type="catalytic activity">
    <reaction evidence="11">
        <text>L-seryl-[protein] + ATP = O-phospho-L-seryl-[protein] + ADP + H(+)</text>
        <dbReference type="Rhea" id="RHEA:17989"/>
        <dbReference type="Rhea" id="RHEA-COMP:9863"/>
        <dbReference type="Rhea" id="RHEA-COMP:11604"/>
        <dbReference type="ChEBI" id="CHEBI:15378"/>
        <dbReference type="ChEBI" id="CHEBI:29999"/>
        <dbReference type="ChEBI" id="CHEBI:30616"/>
        <dbReference type="ChEBI" id="CHEBI:83421"/>
        <dbReference type="ChEBI" id="CHEBI:456216"/>
        <dbReference type="EC" id="2.7.11.1"/>
    </reaction>
</comment>
<comment type="caution">
    <text evidence="14">The sequence shown here is derived from an EMBL/GenBank/DDBJ whole genome shotgun (WGS) entry which is preliminary data.</text>
</comment>
<proteinExistence type="predicted"/>
<dbReference type="Proteomes" id="UP000187609">
    <property type="component" value="Unassembled WGS sequence"/>
</dbReference>
<keyword evidence="5" id="KW-0547">Nucleotide-binding</keyword>
<dbReference type="SMR" id="A0A1J6IMK5"/>
<dbReference type="InterPro" id="IPR011009">
    <property type="entry name" value="Kinase-like_dom_sf"/>
</dbReference>
<evidence type="ECO:0000256" key="9">
    <source>
        <dbReference type="ARBA" id="ARBA00023180"/>
    </source>
</evidence>
<evidence type="ECO:0000256" key="12">
    <source>
        <dbReference type="SAM" id="Phobius"/>
    </source>
</evidence>
<keyword evidence="12" id="KW-0812">Transmembrane</keyword>
<keyword evidence="12" id="KW-0472">Membrane</keyword>
<dbReference type="OMA" id="WITIIAV"/>
<dbReference type="PANTHER" id="PTHR27002:SF1110">
    <property type="entry name" value="RECEPTOR-LIKE SERINE_THREONINE-PROTEIN KINASE"/>
    <property type="match status" value="1"/>
</dbReference>
<dbReference type="FunFam" id="3.30.200.20:FF:001238">
    <property type="entry name" value="Os08g0179000 protein"/>
    <property type="match status" value="1"/>
</dbReference>
<keyword evidence="7" id="KW-0067">ATP-binding</keyword>
<reference evidence="14" key="1">
    <citation type="submission" date="2016-11" db="EMBL/GenBank/DDBJ databases">
        <title>The genome of Nicotiana attenuata.</title>
        <authorList>
            <person name="Xu S."/>
            <person name="Brockmoeller T."/>
            <person name="Gaquerel E."/>
            <person name="Navarro A."/>
            <person name="Kuhl H."/>
            <person name="Gase K."/>
            <person name="Ling Z."/>
            <person name="Zhou W."/>
            <person name="Kreitzer C."/>
            <person name="Stanke M."/>
            <person name="Tang H."/>
            <person name="Lyons E."/>
            <person name="Pandey P."/>
            <person name="Pandey S.P."/>
            <person name="Timmermann B."/>
            <person name="Baldwin I.T."/>
        </authorList>
    </citation>
    <scope>NUCLEOTIDE SEQUENCE [LARGE SCALE GENOMIC DNA]</scope>
    <source>
        <strain evidence="14">UT</strain>
    </source>
</reference>
<keyword evidence="8" id="KW-1015">Disulfide bond</keyword>
<evidence type="ECO:0000313" key="14">
    <source>
        <dbReference type="EMBL" id="OIT00099.1"/>
    </source>
</evidence>
<keyword evidence="4" id="KW-0732">Signal</keyword>
<keyword evidence="2" id="KW-0723">Serine/threonine-protein kinase</keyword>
<keyword evidence="3" id="KW-0808">Transferase</keyword>
<dbReference type="InterPro" id="IPR008271">
    <property type="entry name" value="Ser/Thr_kinase_AS"/>
</dbReference>
<evidence type="ECO:0000313" key="15">
    <source>
        <dbReference type="Proteomes" id="UP000187609"/>
    </source>
</evidence>
<dbReference type="PANTHER" id="PTHR27002">
    <property type="entry name" value="RECEPTOR-LIKE SERINE/THREONINE-PROTEIN KINASE SD1-8"/>
    <property type="match status" value="1"/>
</dbReference>
<organism evidence="14 15">
    <name type="scientific">Nicotiana attenuata</name>
    <name type="common">Coyote tobacco</name>
    <dbReference type="NCBI Taxonomy" id="49451"/>
    <lineage>
        <taxon>Eukaryota</taxon>
        <taxon>Viridiplantae</taxon>
        <taxon>Streptophyta</taxon>
        <taxon>Embryophyta</taxon>
        <taxon>Tracheophyta</taxon>
        <taxon>Spermatophyta</taxon>
        <taxon>Magnoliopsida</taxon>
        <taxon>eudicotyledons</taxon>
        <taxon>Gunneridae</taxon>
        <taxon>Pentapetalae</taxon>
        <taxon>asterids</taxon>
        <taxon>lamiids</taxon>
        <taxon>Solanales</taxon>
        <taxon>Solanaceae</taxon>
        <taxon>Nicotianoideae</taxon>
        <taxon>Nicotianeae</taxon>
        <taxon>Nicotiana</taxon>
    </lineage>
</organism>
<dbReference type="GO" id="GO:0004674">
    <property type="term" value="F:protein serine/threonine kinase activity"/>
    <property type="evidence" value="ECO:0007669"/>
    <property type="project" value="UniProtKB-KW"/>
</dbReference>
<dbReference type="STRING" id="49451.A0A1J6IMK5"/>
<name>A0A1J6IMK5_NICAT</name>
<dbReference type="EC" id="2.7.11.1" evidence="1"/>
<evidence type="ECO:0000256" key="6">
    <source>
        <dbReference type="ARBA" id="ARBA00022777"/>
    </source>
</evidence>
<evidence type="ECO:0000259" key="13">
    <source>
        <dbReference type="PROSITE" id="PS50011"/>
    </source>
</evidence>
<protein>
    <recommendedName>
        <fullName evidence="1">non-specific serine/threonine protein kinase</fullName>
        <ecNumber evidence="1">2.7.11.1</ecNumber>
    </recommendedName>
</protein>
<dbReference type="EMBL" id="MJEQ01037189">
    <property type="protein sequence ID" value="OIT00099.1"/>
    <property type="molecule type" value="Genomic_DNA"/>
</dbReference>
<dbReference type="GO" id="GO:0030246">
    <property type="term" value="F:carbohydrate binding"/>
    <property type="evidence" value="ECO:0007669"/>
    <property type="project" value="UniProtKB-KW"/>
</dbReference>
<feature type="domain" description="Protein kinase" evidence="13">
    <location>
        <begin position="50"/>
        <end position="308"/>
    </location>
</feature>
<dbReference type="FunFam" id="1.10.510.10:FF:000060">
    <property type="entry name" value="G-type lectin S-receptor-like serine/threonine-protein kinase"/>
    <property type="match status" value="1"/>
</dbReference>
<evidence type="ECO:0000256" key="4">
    <source>
        <dbReference type="ARBA" id="ARBA00022729"/>
    </source>
</evidence>
<evidence type="ECO:0000256" key="7">
    <source>
        <dbReference type="ARBA" id="ARBA00022840"/>
    </source>
</evidence>
<evidence type="ECO:0000256" key="3">
    <source>
        <dbReference type="ARBA" id="ARBA00022679"/>
    </source>
</evidence>
<dbReference type="InterPro" id="IPR000719">
    <property type="entry name" value="Prot_kinase_dom"/>
</dbReference>
<keyword evidence="9" id="KW-0325">Glycoprotein</keyword>
<evidence type="ECO:0000256" key="1">
    <source>
        <dbReference type="ARBA" id="ARBA00012513"/>
    </source>
</evidence>
<keyword evidence="6" id="KW-0418">Kinase</keyword>
<dbReference type="SMART" id="SM00220">
    <property type="entry name" value="S_TKc"/>
    <property type="match status" value="1"/>
</dbReference>
<dbReference type="Gene3D" id="3.30.200.20">
    <property type="entry name" value="Phosphorylase Kinase, domain 1"/>
    <property type="match status" value="1"/>
</dbReference>
<dbReference type="Gramene" id="OIT00099">
    <property type="protein sequence ID" value="OIT00099"/>
    <property type="gene ID" value="A4A49_12130"/>
</dbReference>
<evidence type="ECO:0000256" key="5">
    <source>
        <dbReference type="ARBA" id="ARBA00022741"/>
    </source>
</evidence>
<keyword evidence="12" id="KW-1133">Transmembrane helix</keyword>
<dbReference type="AlphaFoldDB" id="A0A1J6IMK5"/>
<evidence type="ECO:0000256" key="2">
    <source>
        <dbReference type="ARBA" id="ARBA00022527"/>
    </source>
</evidence>
<accession>A0A1J6IMK5</accession>
<dbReference type="GO" id="GO:0005886">
    <property type="term" value="C:plasma membrane"/>
    <property type="evidence" value="ECO:0007669"/>
    <property type="project" value="TreeGrafter"/>
</dbReference>
<evidence type="ECO:0000256" key="8">
    <source>
        <dbReference type="ARBA" id="ARBA00023157"/>
    </source>
</evidence>
<keyword evidence="15" id="KW-1185">Reference proteome</keyword>